<dbReference type="Proteomes" id="UP000237347">
    <property type="component" value="Unassembled WGS sequence"/>
</dbReference>
<reference evidence="1 2" key="1">
    <citation type="journal article" date="2018" name="Sci. Data">
        <title>The draft genome sequence of cork oak.</title>
        <authorList>
            <person name="Ramos A.M."/>
            <person name="Usie A."/>
            <person name="Barbosa P."/>
            <person name="Barros P.M."/>
            <person name="Capote T."/>
            <person name="Chaves I."/>
            <person name="Simoes F."/>
            <person name="Abreu I."/>
            <person name="Carrasquinho I."/>
            <person name="Faro C."/>
            <person name="Guimaraes J.B."/>
            <person name="Mendonca D."/>
            <person name="Nobrega F."/>
            <person name="Rodrigues L."/>
            <person name="Saibo N.J.M."/>
            <person name="Varela M.C."/>
            <person name="Egas C."/>
            <person name="Matos J."/>
            <person name="Miguel C.M."/>
            <person name="Oliveira M.M."/>
            <person name="Ricardo C.P."/>
            <person name="Goncalves S."/>
        </authorList>
    </citation>
    <scope>NUCLEOTIDE SEQUENCE [LARGE SCALE GENOMIC DNA]</scope>
    <source>
        <strain evidence="2">cv. HL8</strain>
    </source>
</reference>
<accession>A0AAW0L3A4</accession>
<name>A0AAW0L3A4_QUESU</name>
<protein>
    <submittedName>
        <fullName evidence="1">Uncharacterized protein</fullName>
    </submittedName>
</protein>
<keyword evidence="2" id="KW-1185">Reference proteome</keyword>
<dbReference type="EMBL" id="PKMF04000172">
    <property type="protein sequence ID" value="KAK7845339.1"/>
    <property type="molecule type" value="Genomic_DNA"/>
</dbReference>
<organism evidence="1 2">
    <name type="scientific">Quercus suber</name>
    <name type="common">Cork oak</name>
    <dbReference type="NCBI Taxonomy" id="58331"/>
    <lineage>
        <taxon>Eukaryota</taxon>
        <taxon>Viridiplantae</taxon>
        <taxon>Streptophyta</taxon>
        <taxon>Embryophyta</taxon>
        <taxon>Tracheophyta</taxon>
        <taxon>Spermatophyta</taxon>
        <taxon>Magnoliopsida</taxon>
        <taxon>eudicotyledons</taxon>
        <taxon>Gunneridae</taxon>
        <taxon>Pentapetalae</taxon>
        <taxon>rosids</taxon>
        <taxon>fabids</taxon>
        <taxon>Fagales</taxon>
        <taxon>Fagaceae</taxon>
        <taxon>Quercus</taxon>
    </lineage>
</organism>
<comment type="caution">
    <text evidence="1">The sequence shown here is derived from an EMBL/GenBank/DDBJ whole genome shotgun (WGS) entry which is preliminary data.</text>
</comment>
<evidence type="ECO:0000313" key="2">
    <source>
        <dbReference type="Proteomes" id="UP000237347"/>
    </source>
</evidence>
<proteinExistence type="predicted"/>
<dbReference type="AlphaFoldDB" id="A0AAW0L3A4"/>
<sequence length="103" mass="11908">MRALSQCHAISQLQQCSRCTPSLEFQGFLQALRYNCLTMRESTLVSIHETVVTVYMRAFSRCHAISQLQQVSLGMEKKEKCGAYPIWRRFPWDLQILLLALAK</sequence>
<evidence type="ECO:0000313" key="1">
    <source>
        <dbReference type="EMBL" id="KAK7845339.1"/>
    </source>
</evidence>
<gene>
    <name evidence="1" type="ORF">CFP56_009730</name>
</gene>